<feature type="non-terminal residue" evidence="1">
    <location>
        <position position="1"/>
    </location>
</feature>
<protein>
    <submittedName>
        <fullName evidence="1">Uncharacterized protein</fullName>
    </submittedName>
</protein>
<proteinExistence type="predicted"/>
<name>A0ACB8AYY0_9AGAM</name>
<organism evidence="1 2">
    <name type="scientific">Leucogyrophana mollusca</name>
    <dbReference type="NCBI Taxonomy" id="85980"/>
    <lineage>
        <taxon>Eukaryota</taxon>
        <taxon>Fungi</taxon>
        <taxon>Dikarya</taxon>
        <taxon>Basidiomycota</taxon>
        <taxon>Agaricomycotina</taxon>
        <taxon>Agaricomycetes</taxon>
        <taxon>Agaricomycetidae</taxon>
        <taxon>Boletales</taxon>
        <taxon>Boletales incertae sedis</taxon>
        <taxon>Leucogyrophana</taxon>
    </lineage>
</organism>
<reference evidence="1" key="1">
    <citation type="journal article" date="2021" name="New Phytol.">
        <title>Evolutionary innovations through gain and loss of genes in the ectomycorrhizal Boletales.</title>
        <authorList>
            <person name="Wu G."/>
            <person name="Miyauchi S."/>
            <person name="Morin E."/>
            <person name="Kuo A."/>
            <person name="Drula E."/>
            <person name="Varga T."/>
            <person name="Kohler A."/>
            <person name="Feng B."/>
            <person name="Cao Y."/>
            <person name="Lipzen A."/>
            <person name="Daum C."/>
            <person name="Hundley H."/>
            <person name="Pangilinan J."/>
            <person name="Johnson J."/>
            <person name="Barry K."/>
            <person name="LaButti K."/>
            <person name="Ng V."/>
            <person name="Ahrendt S."/>
            <person name="Min B."/>
            <person name="Choi I.G."/>
            <person name="Park H."/>
            <person name="Plett J.M."/>
            <person name="Magnuson J."/>
            <person name="Spatafora J.W."/>
            <person name="Nagy L.G."/>
            <person name="Henrissat B."/>
            <person name="Grigoriev I.V."/>
            <person name="Yang Z.L."/>
            <person name="Xu J."/>
            <person name="Martin F.M."/>
        </authorList>
    </citation>
    <scope>NUCLEOTIDE SEQUENCE</scope>
    <source>
        <strain evidence="1">KUC20120723A-06</strain>
    </source>
</reference>
<keyword evidence="2" id="KW-1185">Reference proteome</keyword>
<evidence type="ECO:0000313" key="1">
    <source>
        <dbReference type="EMBL" id="KAH7918622.1"/>
    </source>
</evidence>
<evidence type="ECO:0000313" key="2">
    <source>
        <dbReference type="Proteomes" id="UP000790709"/>
    </source>
</evidence>
<dbReference type="Proteomes" id="UP000790709">
    <property type="component" value="Unassembled WGS sequence"/>
</dbReference>
<gene>
    <name evidence="1" type="ORF">BV22DRAFT_1024303</name>
</gene>
<accession>A0ACB8AYY0</accession>
<sequence length="71" mass="8195">NYTDEGALARRMAVRPRHTAVANRLIGSGILITDRLPNIFKPHLLTYRHWDCTEVAGELVTPHNSRRCAWW</sequence>
<dbReference type="EMBL" id="MU266758">
    <property type="protein sequence ID" value="KAH7918622.1"/>
    <property type="molecule type" value="Genomic_DNA"/>
</dbReference>
<comment type="caution">
    <text evidence="1">The sequence shown here is derived from an EMBL/GenBank/DDBJ whole genome shotgun (WGS) entry which is preliminary data.</text>
</comment>